<dbReference type="STRING" id="451379.A0A0N5AH59"/>
<dbReference type="Proteomes" id="UP000046393">
    <property type="component" value="Unplaced"/>
</dbReference>
<dbReference type="Pfam" id="PF02209">
    <property type="entry name" value="VHP"/>
    <property type="match status" value="1"/>
</dbReference>
<dbReference type="Gene3D" id="1.10.950.10">
    <property type="entry name" value="Villin headpiece domain"/>
    <property type="match status" value="1"/>
</dbReference>
<proteinExistence type="predicted"/>
<dbReference type="InterPro" id="IPR036886">
    <property type="entry name" value="Villin_headpiece_dom_sf"/>
</dbReference>
<sequence length="676" mass="78149">LNIITSKAIALGLEAKIDFASEVQLKKREVASGYPDVMLIRIKGSKRPDFRLVAPKYTSLCNYGVYVLVLPDKLFSYTGKYANLREKTQATIMLKSITTKKGELGCNARVSENVNEARKSEFWKLLGCTGAKDIVDNEERNAIFEGEEPFENFIAKVNLVFSIGSDCSIERILTGEAPKSEILQPSANLIFDFGSEIYVWSGRSADRKGFLYAMTYAKQLVYSNVLFGDDFSEKRPEWCIMYKISQGLADSLFRNKFVDWKVKDGEVVKIKKPKPEKTAELASESYEESLATKLAKSLELSIPTETKLVLEDTELDRGAENIYTDDIHFYLVEGETELKELENLRVLNRMQCYIVKWNYRVEREDEEDRDTGRQRVCYFFWLGSGTTNKDQGVCALAVRNFDRERQPHERVVQGQEPFMFLARFNGSLITVGYETRIFLVHSSHFQRECYLEELPEPVVLRSHAAYVFAKDKIIVWYGNHSTEKEKACAKLLAESLLEQKDEYFNCIDKAAGMKSAFSKLWLKLLLLILSFLDFRDTMIVDQGTGIWLWTEVIVTTQHLRVASMYAKERLDFATVICKTKEPEAFKALFPMWKDFVDKIPERSDPITVEELLKQRNQKFPLEKVLARDLPKGFDLKRLEQYLTDEDFEKVFKMSRSSFYALPHWKQIKLRKSNDLF</sequence>
<dbReference type="PANTHER" id="PTHR11977">
    <property type="entry name" value="VILLIN"/>
    <property type="match status" value="1"/>
</dbReference>
<dbReference type="GO" id="GO:0051014">
    <property type="term" value="P:actin filament severing"/>
    <property type="evidence" value="ECO:0007669"/>
    <property type="project" value="TreeGrafter"/>
</dbReference>
<organism evidence="2 3">
    <name type="scientific">Syphacia muris</name>
    <dbReference type="NCBI Taxonomy" id="451379"/>
    <lineage>
        <taxon>Eukaryota</taxon>
        <taxon>Metazoa</taxon>
        <taxon>Ecdysozoa</taxon>
        <taxon>Nematoda</taxon>
        <taxon>Chromadorea</taxon>
        <taxon>Rhabditida</taxon>
        <taxon>Spirurina</taxon>
        <taxon>Oxyuridomorpha</taxon>
        <taxon>Oxyuroidea</taxon>
        <taxon>Oxyuridae</taxon>
        <taxon>Syphacia</taxon>
    </lineage>
</organism>
<protein>
    <submittedName>
        <fullName evidence="3">HP domain-containing protein</fullName>
    </submittedName>
</protein>
<dbReference type="GO" id="GO:0051015">
    <property type="term" value="F:actin filament binding"/>
    <property type="evidence" value="ECO:0007669"/>
    <property type="project" value="InterPro"/>
</dbReference>
<dbReference type="PROSITE" id="PS51089">
    <property type="entry name" value="HP"/>
    <property type="match status" value="1"/>
</dbReference>
<dbReference type="GO" id="GO:0005737">
    <property type="term" value="C:cytoplasm"/>
    <property type="evidence" value="ECO:0007669"/>
    <property type="project" value="TreeGrafter"/>
</dbReference>
<dbReference type="SUPFAM" id="SSF47050">
    <property type="entry name" value="VHP, Villin headpiece domain"/>
    <property type="match status" value="1"/>
</dbReference>
<dbReference type="PANTHER" id="PTHR11977:SF45">
    <property type="entry name" value="SUPERVILLIN"/>
    <property type="match status" value="1"/>
</dbReference>
<feature type="domain" description="HP" evidence="1">
    <location>
        <begin position="613"/>
        <end position="676"/>
    </location>
</feature>
<dbReference type="GO" id="GO:0015629">
    <property type="term" value="C:actin cytoskeleton"/>
    <property type="evidence" value="ECO:0007669"/>
    <property type="project" value="TreeGrafter"/>
</dbReference>
<evidence type="ECO:0000259" key="1">
    <source>
        <dbReference type="PROSITE" id="PS51089"/>
    </source>
</evidence>
<accession>A0A0N5AH59</accession>
<name>A0A0N5AH59_9BILA</name>
<keyword evidence="2" id="KW-1185">Reference proteome</keyword>
<reference evidence="3" key="1">
    <citation type="submission" date="2017-02" db="UniProtKB">
        <authorList>
            <consortium name="WormBaseParasite"/>
        </authorList>
    </citation>
    <scope>IDENTIFICATION</scope>
</reference>
<dbReference type="InterPro" id="IPR029006">
    <property type="entry name" value="ADF-H/Gelsolin-like_dom_sf"/>
</dbReference>
<dbReference type="Gene3D" id="3.40.20.10">
    <property type="entry name" value="Severin"/>
    <property type="match status" value="3"/>
</dbReference>
<dbReference type="SMART" id="SM00153">
    <property type="entry name" value="VHP"/>
    <property type="match status" value="1"/>
</dbReference>
<dbReference type="GO" id="GO:0008154">
    <property type="term" value="P:actin polymerization or depolymerization"/>
    <property type="evidence" value="ECO:0007669"/>
    <property type="project" value="TreeGrafter"/>
</dbReference>
<dbReference type="AlphaFoldDB" id="A0A0N5AH59"/>
<dbReference type="GO" id="GO:0005546">
    <property type="term" value="F:phosphatidylinositol-4,5-bisphosphate binding"/>
    <property type="evidence" value="ECO:0007669"/>
    <property type="project" value="TreeGrafter"/>
</dbReference>
<evidence type="ECO:0000313" key="3">
    <source>
        <dbReference type="WBParaSite" id="SMUV_0000369901-mRNA-1"/>
    </source>
</evidence>
<dbReference type="SUPFAM" id="SSF55753">
    <property type="entry name" value="Actin depolymerizing proteins"/>
    <property type="match status" value="4"/>
</dbReference>
<dbReference type="InterPro" id="IPR007122">
    <property type="entry name" value="Villin/Gelsolin"/>
</dbReference>
<evidence type="ECO:0000313" key="2">
    <source>
        <dbReference type="Proteomes" id="UP000046393"/>
    </source>
</evidence>
<dbReference type="WBParaSite" id="SMUV_0000369901-mRNA-1">
    <property type="protein sequence ID" value="SMUV_0000369901-mRNA-1"/>
    <property type="gene ID" value="SMUV_0000369901"/>
</dbReference>
<dbReference type="GO" id="GO:0051016">
    <property type="term" value="P:barbed-end actin filament capping"/>
    <property type="evidence" value="ECO:0007669"/>
    <property type="project" value="TreeGrafter"/>
</dbReference>
<dbReference type="InterPro" id="IPR003128">
    <property type="entry name" value="Villin_headpiece"/>
</dbReference>